<comment type="catalytic activity">
    <reaction evidence="1 9">
        <text>Release of an N-terminal pyroglutamyl group from a polypeptide, the second amino acid generally not being Pro.</text>
        <dbReference type="EC" id="3.4.19.3"/>
    </reaction>
</comment>
<evidence type="ECO:0000256" key="4">
    <source>
        <dbReference type="ARBA" id="ARBA00006641"/>
    </source>
</evidence>
<dbReference type="PANTHER" id="PTHR23402:SF1">
    <property type="entry name" value="PYROGLUTAMYL-PEPTIDASE I"/>
    <property type="match status" value="1"/>
</dbReference>
<evidence type="ECO:0000313" key="13">
    <source>
        <dbReference type="Proteomes" id="UP000195208"/>
    </source>
</evidence>
<feature type="active site" evidence="9">
    <location>
        <position position="78"/>
    </location>
</feature>
<comment type="function">
    <text evidence="2">Removes 5-oxoproline from various penultimate amino acid residues except L-proline.</text>
</comment>
<dbReference type="Proteomes" id="UP000646308">
    <property type="component" value="Unassembled WGS sequence"/>
</dbReference>
<dbReference type="KEGG" id="sagq:EP23_07240"/>
<dbReference type="EMBL" id="WMFL01000079">
    <property type="protein sequence ID" value="NJI02617.1"/>
    <property type="molecule type" value="Genomic_DNA"/>
</dbReference>
<dbReference type="PRINTS" id="PR00706">
    <property type="entry name" value="PYROGLUPTASE"/>
</dbReference>
<evidence type="ECO:0000256" key="10">
    <source>
        <dbReference type="PROSITE-ProRule" id="PRU10077"/>
    </source>
</evidence>
<dbReference type="Pfam" id="PF01470">
    <property type="entry name" value="Peptidase_C15"/>
    <property type="match status" value="1"/>
</dbReference>
<dbReference type="GeneID" id="57692374"/>
<dbReference type="SUPFAM" id="SSF53182">
    <property type="entry name" value="Pyrrolidone carboxyl peptidase (pyroglutamate aminopeptidase)"/>
    <property type="match status" value="1"/>
</dbReference>
<sequence>MNILITAFEPFHGAETNPSAMVASRIPPTINGHSIAVLILPTAFHLCVEKVRHYLERNACDVVIGLGQAGGRKCITPERVAINIDDAVIPDNQGYQPIDRPILKDGPPAYFSQLPVKRMVQAMREASVPSALSNSAGTYVCNHFMYALAHLAYTTYPNVRTGFIHLPYAHEQIDKDDSTPSLSLDTLVKGIEIAIRVVIDEKTDSHEALGTIS</sequence>
<keyword evidence="7 11" id="KW-0378">Hydrolase</keyword>
<evidence type="ECO:0000256" key="8">
    <source>
        <dbReference type="ARBA" id="ARBA00022807"/>
    </source>
</evidence>
<dbReference type="FunFam" id="3.40.630.20:FF:000001">
    <property type="entry name" value="Pyrrolidone-carboxylate peptidase"/>
    <property type="match status" value="1"/>
</dbReference>
<evidence type="ECO:0000256" key="9">
    <source>
        <dbReference type="PROSITE-ProRule" id="PRU10076"/>
    </source>
</evidence>
<dbReference type="Gene3D" id="3.40.630.20">
    <property type="entry name" value="Peptidase C15, pyroglutamyl peptidase I-like"/>
    <property type="match status" value="1"/>
</dbReference>
<accession>A0A2T4MHY9</accession>
<protein>
    <recommendedName>
        <fullName evidence="9">Pyroglutamyl-peptidase I</fullName>
        <ecNumber evidence="9">3.4.19.3</ecNumber>
    </recommendedName>
</protein>
<evidence type="ECO:0000256" key="2">
    <source>
        <dbReference type="ARBA" id="ARBA00002280"/>
    </source>
</evidence>
<dbReference type="InterPro" id="IPR036440">
    <property type="entry name" value="Peptidase_C15-like_sf"/>
</dbReference>
<evidence type="ECO:0000313" key="14">
    <source>
        <dbReference type="Proteomes" id="UP000646308"/>
    </source>
</evidence>
<dbReference type="EC" id="3.4.19.3" evidence="9"/>
<dbReference type="PROSITE" id="PS01333">
    <property type="entry name" value="PYRASE_GLU"/>
    <property type="match status" value="1"/>
</dbReference>
<dbReference type="InterPro" id="IPR033693">
    <property type="entry name" value="PGPEP1_Glu_AS"/>
</dbReference>
<dbReference type="PANTHER" id="PTHR23402">
    <property type="entry name" value="PROTEASE FAMILY C15 PYROGLUTAMYL-PEPTIDASE I-RELATED"/>
    <property type="match status" value="1"/>
</dbReference>
<dbReference type="GO" id="GO:0005829">
    <property type="term" value="C:cytosol"/>
    <property type="evidence" value="ECO:0007669"/>
    <property type="project" value="InterPro"/>
</dbReference>
<name>A0A2T4MHY9_9STAP</name>
<dbReference type="EMBL" id="NEFX01000003">
    <property type="protein sequence ID" value="OTW31921.1"/>
    <property type="molecule type" value="Genomic_DNA"/>
</dbReference>
<dbReference type="OrthoDB" id="9779738at2"/>
<dbReference type="NCBIfam" id="TIGR00504">
    <property type="entry name" value="pyro_pdase"/>
    <property type="match status" value="1"/>
</dbReference>
<comment type="subcellular location">
    <subcellularLocation>
        <location evidence="3">Cytoplasm</location>
    </subcellularLocation>
</comment>
<keyword evidence="6" id="KW-0645">Protease</keyword>
<keyword evidence="8" id="KW-0788">Thiol protease</keyword>
<dbReference type="PIRSF" id="PIRSF015592">
    <property type="entry name" value="Prld-crbxl_pptds"/>
    <property type="match status" value="1"/>
</dbReference>
<dbReference type="NCBIfam" id="NF009676">
    <property type="entry name" value="PRK13197.1"/>
    <property type="match status" value="1"/>
</dbReference>
<evidence type="ECO:0000256" key="6">
    <source>
        <dbReference type="ARBA" id="ARBA00022670"/>
    </source>
</evidence>
<keyword evidence="13" id="KW-1185">Reference proteome</keyword>
<proteinExistence type="inferred from homology"/>
<evidence type="ECO:0000256" key="3">
    <source>
        <dbReference type="ARBA" id="ARBA00004496"/>
    </source>
</evidence>
<organism evidence="11 14">
    <name type="scientific">Staphylococcus agnetis</name>
    <dbReference type="NCBI Taxonomy" id="985762"/>
    <lineage>
        <taxon>Bacteria</taxon>
        <taxon>Bacillati</taxon>
        <taxon>Bacillota</taxon>
        <taxon>Bacilli</taxon>
        <taxon>Bacillales</taxon>
        <taxon>Staphylococcaceae</taxon>
        <taxon>Staphylococcus</taxon>
    </lineage>
</organism>
<evidence type="ECO:0000313" key="12">
    <source>
        <dbReference type="EMBL" id="OTW31921.1"/>
    </source>
</evidence>
<dbReference type="GO" id="GO:0016920">
    <property type="term" value="F:pyroglutamyl-peptidase activity"/>
    <property type="evidence" value="ECO:0007669"/>
    <property type="project" value="UniProtKB-EC"/>
</dbReference>
<evidence type="ECO:0000256" key="5">
    <source>
        <dbReference type="ARBA" id="ARBA00022490"/>
    </source>
</evidence>
<dbReference type="InterPro" id="IPR033694">
    <property type="entry name" value="PGPEP1_Cys_AS"/>
</dbReference>
<evidence type="ECO:0000313" key="11">
    <source>
        <dbReference type="EMBL" id="NJI02617.1"/>
    </source>
</evidence>
<dbReference type="InterPro" id="IPR029762">
    <property type="entry name" value="PGP-I_bact-type"/>
</dbReference>
<comment type="similarity">
    <text evidence="4">Belongs to the peptidase C15 family.</text>
</comment>
<dbReference type="CDD" id="cd00501">
    <property type="entry name" value="Peptidase_C15"/>
    <property type="match status" value="1"/>
</dbReference>
<gene>
    <name evidence="11" type="primary">pcp</name>
    <name evidence="12" type="ORF">B9M88_02260</name>
    <name evidence="11" type="ORF">GLV84_07245</name>
</gene>
<reference evidence="12 13" key="1">
    <citation type="submission" date="2017-04" db="EMBL/GenBank/DDBJ databases">
        <title>Staphylococcus agnetis, a potential pathogen in the broiler production.</title>
        <authorList>
            <person name="Poulsen L."/>
        </authorList>
    </citation>
    <scope>NUCLEOTIDE SEQUENCE [LARGE SCALE GENOMIC DNA]</scope>
    <source>
        <strain evidence="12 13">723_310714_2_2_spleen</strain>
    </source>
</reference>
<reference evidence="11" key="2">
    <citation type="submission" date="2019-11" db="EMBL/GenBank/DDBJ databases">
        <title>Whole genome comparisons of Staphylococcus agnetis isolates from cattle and chickens.</title>
        <authorList>
            <person name="Rhoads D."/>
            <person name="Shwani A."/>
            <person name="Adkins P."/>
            <person name="Calcutt M."/>
            <person name="Middleton J."/>
        </authorList>
    </citation>
    <scope>NUCLEOTIDE SEQUENCE</scope>
    <source>
        <strain evidence="11">1387</strain>
    </source>
</reference>
<dbReference type="AlphaFoldDB" id="A0A2T4MHY9"/>
<feature type="active site" evidence="10">
    <location>
        <position position="141"/>
    </location>
</feature>
<keyword evidence="5" id="KW-0963">Cytoplasm</keyword>
<dbReference type="Proteomes" id="UP000195208">
    <property type="component" value="Unassembled WGS sequence"/>
</dbReference>
<dbReference type="InterPro" id="IPR016125">
    <property type="entry name" value="Peptidase_C15-like"/>
</dbReference>
<evidence type="ECO:0000256" key="1">
    <source>
        <dbReference type="ARBA" id="ARBA00001770"/>
    </source>
</evidence>
<dbReference type="GO" id="GO:0006508">
    <property type="term" value="P:proteolysis"/>
    <property type="evidence" value="ECO:0007669"/>
    <property type="project" value="UniProtKB-KW"/>
</dbReference>
<dbReference type="RefSeq" id="WP_060551656.1">
    <property type="nucleotide sequence ID" value="NZ_CP009623.1"/>
</dbReference>
<dbReference type="InterPro" id="IPR000816">
    <property type="entry name" value="Peptidase_C15"/>
</dbReference>
<evidence type="ECO:0000256" key="7">
    <source>
        <dbReference type="ARBA" id="ARBA00022801"/>
    </source>
</evidence>
<comment type="caution">
    <text evidence="11">The sequence shown here is derived from an EMBL/GenBank/DDBJ whole genome shotgun (WGS) entry which is preliminary data.</text>
</comment>
<dbReference type="PROSITE" id="PS01334">
    <property type="entry name" value="PYRASE_CYS"/>
    <property type="match status" value="1"/>
</dbReference>